<dbReference type="NCBIfam" id="NF011645">
    <property type="entry name" value="PRK15063.1"/>
    <property type="match status" value="1"/>
</dbReference>
<keyword evidence="3 6" id="KW-0456">Lyase</keyword>
<name>A0ABW5DGS7_9HYPH</name>
<evidence type="ECO:0000313" key="6">
    <source>
        <dbReference type="EMBL" id="MFD2260323.1"/>
    </source>
</evidence>
<dbReference type="GO" id="GO:0004451">
    <property type="term" value="F:isocitrate lyase activity"/>
    <property type="evidence" value="ECO:0007669"/>
    <property type="project" value="UniProtKB-EC"/>
</dbReference>
<dbReference type="InterPro" id="IPR040442">
    <property type="entry name" value="Pyrv_kinase-like_dom_sf"/>
</dbReference>
<dbReference type="NCBIfam" id="TIGR01346">
    <property type="entry name" value="isocit_lyase"/>
    <property type="match status" value="1"/>
</dbReference>
<dbReference type="CDD" id="cd00377">
    <property type="entry name" value="ICL_PEPM"/>
    <property type="match status" value="1"/>
</dbReference>
<reference evidence="7" key="1">
    <citation type="journal article" date="2019" name="Int. J. Syst. Evol. Microbiol.">
        <title>The Global Catalogue of Microorganisms (GCM) 10K type strain sequencing project: providing services to taxonomists for standard genome sequencing and annotation.</title>
        <authorList>
            <consortium name="The Broad Institute Genomics Platform"/>
            <consortium name="The Broad Institute Genome Sequencing Center for Infectious Disease"/>
            <person name="Wu L."/>
            <person name="Ma J."/>
        </authorList>
    </citation>
    <scope>NUCLEOTIDE SEQUENCE [LARGE SCALE GENOMIC DNA]</scope>
    <source>
        <strain evidence="7">KCTC 23707</strain>
    </source>
</reference>
<dbReference type="Pfam" id="PF00463">
    <property type="entry name" value="ICL"/>
    <property type="match status" value="1"/>
</dbReference>
<dbReference type="PIRSF" id="PIRSF001362">
    <property type="entry name" value="Isocit_lyase"/>
    <property type="match status" value="1"/>
</dbReference>
<evidence type="ECO:0000256" key="5">
    <source>
        <dbReference type="NCBIfam" id="TIGR01346"/>
    </source>
</evidence>
<protein>
    <recommendedName>
        <fullName evidence="2 5">Isocitrate lyase</fullName>
        <ecNumber evidence="1 5">4.1.3.1</ecNumber>
    </recommendedName>
</protein>
<dbReference type="Proteomes" id="UP001597373">
    <property type="component" value="Unassembled WGS sequence"/>
</dbReference>
<dbReference type="SUPFAM" id="SSF51621">
    <property type="entry name" value="Phosphoenolpyruvate/pyruvate domain"/>
    <property type="match status" value="1"/>
</dbReference>
<evidence type="ECO:0000256" key="3">
    <source>
        <dbReference type="ARBA" id="ARBA00023239"/>
    </source>
</evidence>
<dbReference type="RefSeq" id="WP_165278590.1">
    <property type="nucleotide sequence ID" value="NZ_BAABGS010000021.1"/>
</dbReference>
<dbReference type="PANTHER" id="PTHR21631:SF3">
    <property type="entry name" value="BIFUNCTIONAL GLYOXYLATE CYCLE PROTEIN"/>
    <property type="match status" value="1"/>
</dbReference>
<evidence type="ECO:0000256" key="1">
    <source>
        <dbReference type="ARBA" id="ARBA00012909"/>
    </source>
</evidence>
<dbReference type="InterPro" id="IPR015813">
    <property type="entry name" value="Pyrv/PenolPyrv_kinase-like_dom"/>
</dbReference>
<evidence type="ECO:0000256" key="4">
    <source>
        <dbReference type="ARBA" id="ARBA00023531"/>
    </source>
</evidence>
<comment type="catalytic activity">
    <reaction evidence="4">
        <text>D-threo-isocitrate = glyoxylate + succinate</text>
        <dbReference type="Rhea" id="RHEA:13245"/>
        <dbReference type="ChEBI" id="CHEBI:15562"/>
        <dbReference type="ChEBI" id="CHEBI:30031"/>
        <dbReference type="ChEBI" id="CHEBI:36655"/>
        <dbReference type="EC" id="4.1.3.1"/>
    </reaction>
</comment>
<dbReference type="PROSITE" id="PS00161">
    <property type="entry name" value="ISOCITRATE_LYASE"/>
    <property type="match status" value="1"/>
</dbReference>
<keyword evidence="7" id="KW-1185">Reference proteome</keyword>
<gene>
    <name evidence="6" type="primary">aceA</name>
    <name evidence="6" type="ORF">ACFSMZ_11175</name>
</gene>
<accession>A0ABW5DGS7</accession>
<sequence>MTDFYNLVPSAPKGRFEGIERPYTVEDVKRLRGSMPIQYTLAEHGANRLWKLLQEEPFVNALGALSGNQAMQMVRAGLKAIYLSGWQVAADANTAGAMYPDQSLYPANSAPELCRRINRTLQRADQIEVSEGNGLSVETWFAPIVADAEAGFGGPLNAFEIMKAFIEAGAAGVHFEDQLASEKKCGHLGGKVLIPTSQHIRNLTAARLAADVMGVPTLVVARTDAEAAKLLTSDIDERDRPFVDYDAGRTAEGFYRVRNGLEPCIARAVAYAPYCDLIWCETSKPDLEQARKFAEGVHKHYPGKMLAYNCSPSFNWKKNLDDATIAKFQKELAAMGYKFQFITLAGFHQLNYGMFELARGYKERQMAAYSELQQAEFEAEAHGYTATRHQREVGTGYFDLVSLAITGGESSTTALAESTEAAQFKPAAE</sequence>
<dbReference type="InterPro" id="IPR006254">
    <property type="entry name" value="Isocitrate_lyase"/>
</dbReference>
<dbReference type="EC" id="4.1.3.1" evidence="1 5"/>
<evidence type="ECO:0000313" key="7">
    <source>
        <dbReference type="Proteomes" id="UP001597373"/>
    </source>
</evidence>
<dbReference type="EMBL" id="JBHUIR010000038">
    <property type="protein sequence ID" value="MFD2260323.1"/>
    <property type="molecule type" value="Genomic_DNA"/>
</dbReference>
<evidence type="ECO:0000256" key="2">
    <source>
        <dbReference type="ARBA" id="ARBA00017446"/>
    </source>
</evidence>
<dbReference type="InterPro" id="IPR018523">
    <property type="entry name" value="Isocitrate_lyase_ph_CS"/>
</dbReference>
<proteinExistence type="predicted"/>
<dbReference type="PANTHER" id="PTHR21631">
    <property type="entry name" value="ISOCITRATE LYASE/MALATE SYNTHASE"/>
    <property type="match status" value="1"/>
</dbReference>
<dbReference type="Gene3D" id="3.20.20.60">
    <property type="entry name" value="Phosphoenolpyruvate-binding domains"/>
    <property type="match status" value="1"/>
</dbReference>
<dbReference type="InterPro" id="IPR039556">
    <property type="entry name" value="ICL/PEPM"/>
</dbReference>
<comment type="caution">
    <text evidence="6">The sequence shown here is derived from an EMBL/GenBank/DDBJ whole genome shotgun (WGS) entry which is preliminary data.</text>
</comment>
<organism evidence="6 7">
    <name type="scientific">Chelativorans composti</name>
    <dbReference type="NCBI Taxonomy" id="768533"/>
    <lineage>
        <taxon>Bacteria</taxon>
        <taxon>Pseudomonadati</taxon>
        <taxon>Pseudomonadota</taxon>
        <taxon>Alphaproteobacteria</taxon>
        <taxon>Hyphomicrobiales</taxon>
        <taxon>Phyllobacteriaceae</taxon>
        <taxon>Chelativorans</taxon>
    </lineage>
</organism>